<dbReference type="Proteomes" id="UP000317648">
    <property type="component" value="Chromosome"/>
</dbReference>
<reference evidence="2 3" key="1">
    <citation type="submission" date="2019-02" db="EMBL/GenBank/DDBJ databases">
        <title>Deep-cultivation of Planctomycetes and their phenomic and genomic characterization uncovers novel biology.</title>
        <authorList>
            <person name="Wiegand S."/>
            <person name="Jogler M."/>
            <person name="Boedeker C."/>
            <person name="Pinto D."/>
            <person name="Vollmers J."/>
            <person name="Rivas-Marin E."/>
            <person name="Kohn T."/>
            <person name="Peeters S.H."/>
            <person name="Heuer A."/>
            <person name="Rast P."/>
            <person name="Oberbeckmann S."/>
            <person name="Bunk B."/>
            <person name="Jeske O."/>
            <person name="Meyerdierks A."/>
            <person name="Storesund J.E."/>
            <person name="Kallscheuer N."/>
            <person name="Luecker S."/>
            <person name="Lage O.M."/>
            <person name="Pohl T."/>
            <person name="Merkel B.J."/>
            <person name="Hornburger P."/>
            <person name="Mueller R.-W."/>
            <person name="Bruemmer F."/>
            <person name="Labrenz M."/>
            <person name="Spormann A.M."/>
            <person name="Op den Camp H."/>
            <person name="Overmann J."/>
            <person name="Amann R."/>
            <person name="Jetten M.S.M."/>
            <person name="Mascher T."/>
            <person name="Medema M.H."/>
            <person name="Devos D.P."/>
            <person name="Kaster A.-K."/>
            <person name="Ovreas L."/>
            <person name="Rohde M."/>
            <person name="Galperin M.Y."/>
            <person name="Jogler C."/>
        </authorList>
    </citation>
    <scope>NUCLEOTIDE SEQUENCE [LARGE SCALE GENOMIC DNA]</scope>
    <source>
        <strain evidence="2 3">Pla85_3_4</strain>
    </source>
</reference>
<dbReference type="RefSeq" id="WP_145056806.1">
    <property type="nucleotide sequence ID" value="NZ_CP036433.1"/>
</dbReference>
<dbReference type="EMBL" id="CP036433">
    <property type="protein sequence ID" value="QDU97966.1"/>
    <property type="molecule type" value="Genomic_DNA"/>
</dbReference>
<dbReference type="KEGG" id="lcre:Pla8534_58250"/>
<name>A0A518E1I8_9BACT</name>
<accession>A0A518E1I8</accession>
<evidence type="ECO:0008006" key="4">
    <source>
        <dbReference type="Google" id="ProtNLM"/>
    </source>
</evidence>
<feature type="chain" id="PRO_5021754903" description="DUF4412 domain-containing protein" evidence="1">
    <location>
        <begin position="20"/>
        <end position="251"/>
    </location>
</feature>
<proteinExistence type="predicted"/>
<feature type="signal peptide" evidence="1">
    <location>
        <begin position="1"/>
        <end position="19"/>
    </location>
</feature>
<evidence type="ECO:0000313" key="2">
    <source>
        <dbReference type="EMBL" id="QDU97966.1"/>
    </source>
</evidence>
<keyword evidence="3" id="KW-1185">Reference proteome</keyword>
<dbReference type="OrthoDB" id="249646at2"/>
<keyword evidence="1" id="KW-0732">Signal</keyword>
<dbReference type="AlphaFoldDB" id="A0A518E1I8"/>
<evidence type="ECO:0000256" key="1">
    <source>
        <dbReference type="SAM" id="SignalP"/>
    </source>
</evidence>
<sequence precursor="true">MRHVLLSLFLFTAVCGASATAWGQQFRVESTVFEGAKTEPLLETLTLFNDGVIYDFMNDAHKVTVTDPARERIVLLDTERKLQCTFAMQELGTFVENLRDAGSKRSEPWFFDPKFEVTTDSDGWVVLAARPLTYKVKGAKPSNSLCVTQYQRFADWSARLNATRPGNMMPFARIEVNRVMAERGEIPEEVNLTLASSVLKRGLSYRSKHAVIWSLSKTDRQKIEDVGEHMAEYATVSFTEFYGDPVAADKP</sequence>
<gene>
    <name evidence="2" type="ORF">Pla8534_58250</name>
</gene>
<protein>
    <recommendedName>
        <fullName evidence="4">DUF4412 domain-containing protein</fullName>
    </recommendedName>
</protein>
<evidence type="ECO:0000313" key="3">
    <source>
        <dbReference type="Proteomes" id="UP000317648"/>
    </source>
</evidence>
<organism evidence="2 3">
    <name type="scientific">Lignipirellula cremea</name>
    <dbReference type="NCBI Taxonomy" id="2528010"/>
    <lineage>
        <taxon>Bacteria</taxon>
        <taxon>Pseudomonadati</taxon>
        <taxon>Planctomycetota</taxon>
        <taxon>Planctomycetia</taxon>
        <taxon>Pirellulales</taxon>
        <taxon>Pirellulaceae</taxon>
        <taxon>Lignipirellula</taxon>
    </lineage>
</organism>